<evidence type="ECO:0000259" key="12">
    <source>
        <dbReference type="Pfam" id="PF08577"/>
    </source>
</evidence>
<evidence type="ECO:0000256" key="2">
    <source>
        <dbReference type="ARBA" id="ARBA00004496"/>
    </source>
</evidence>
<evidence type="ECO:0000256" key="4">
    <source>
        <dbReference type="ARBA" id="ARBA00022481"/>
    </source>
</evidence>
<accession>M9MGB2</accession>
<comment type="function">
    <text evidence="10">Plays an important role in control of proteasome function. Inhibits the hydrolysis of protein and peptide substrates by the 20S proteasome. Also inhibits the activation of the proteasome by the proteasome regulatory proteins PA700 and PA28.</text>
</comment>
<keyword evidence="6" id="KW-0597">Phosphoprotein</keyword>
<dbReference type="PANTHER" id="PTHR13266:SF1">
    <property type="entry name" value="PROTEASOME INHIBITOR PI31 SUBUNIT"/>
    <property type="match status" value="1"/>
</dbReference>
<feature type="domain" description="PI31 proteasome regulator C-terminal" evidence="12">
    <location>
        <begin position="250"/>
        <end position="329"/>
    </location>
</feature>
<keyword evidence="9" id="KW-0007">Acetylation</keyword>
<feature type="compositionally biased region" description="Pro residues" evidence="11">
    <location>
        <begin position="355"/>
        <end position="364"/>
    </location>
</feature>
<dbReference type="InterPro" id="IPR021625">
    <property type="entry name" value="PI31_Prot_N"/>
</dbReference>
<dbReference type="PANTHER" id="PTHR13266">
    <property type="entry name" value="PROTEASOME INHIBITOR"/>
    <property type="match status" value="1"/>
</dbReference>
<dbReference type="GO" id="GO:0043161">
    <property type="term" value="P:proteasome-mediated ubiquitin-dependent protein catabolic process"/>
    <property type="evidence" value="ECO:0007669"/>
    <property type="project" value="InterPro"/>
</dbReference>
<name>M9MGB2_PSEA3</name>
<feature type="compositionally biased region" description="Low complexity" evidence="11">
    <location>
        <begin position="257"/>
        <end position="268"/>
    </location>
</feature>
<dbReference type="GO" id="GO:0070628">
    <property type="term" value="F:proteasome binding"/>
    <property type="evidence" value="ECO:0007669"/>
    <property type="project" value="InterPro"/>
</dbReference>
<evidence type="ECO:0000256" key="11">
    <source>
        <dbReference type="SAM" id="MobiDB-lite"/>
    </source>
</evidence>
<evidence type="ECO:0000256" key="9">
    <source>
        <dbReference type="ARBA" id="ARBA00022990"/>
    </source>
</evidence>
<dbReference type="STRING" id="1151754.M9MGB2"/>
<dbReference type="Pfam" id="PF11566">
    <property type="entry name" value="PI31_Prot_N"/>
    <property type="match status" value="1"/>
</dbReference>
<evidence type="ECO:0000259" key="13">
    <source>
        <dbReference type="Pfam" id="PF11566"/>
    </source>
</evidence>
<dbReference type="AlphaFoldDB" id="M9MGB2"/>
<dbReference type="GO" id="GO:0000502">
    <property type="term" value="C:proteasome complex"/>
    <property type="evidence" value="ECO:0007669"/>
    <property type="project" value="UniProtKB-KW"/>
</dbReference>
<feature type="compositionally biased region" description="Low complexity" evidence="11">
    <location>
        <begin position="310"/>
        <end position="322"/>
    </location>
</feature>
<dbReference type="InterPro" id="IPR045128">
    <property type="entry name" value="PI31-like"/>
</dbReference>
<comment type="subcellular location">
    <subcellularLocation>
        <location evidence="2">Cytoplasm</location>
    </subcellularLocation>
    <subcellularLocation>
        <location evidence="1">Endoplasmic reticulum</location>
    </subcellularLocation>
</comment>
<evidence type="ECO:0000256" key="10">
    <source>
        <dbReference type="ARBA" id="ARBA00024805"/>
    </source>
</evidence>
<evidence type="ECO:0000313" key="15">
    <source>
        <dbReference type="Proteomes" id="UP000011976"/>
    </source>
</evidence>
<dbReference type="GO" id="GO:0004866">
    <property type="term" value="F:endopeptidase inhibitor activity"/>
    <property type="evidence" value="ECO:0007669"/>
    <property type="project" value="InterPro"/>
</dbReference>
<protein>
    <submittedName>
        <fullName evidence="14">Uncharacterized protein</fullName>
    </submittedName>
</protein>
<dbReference type="InterPro" id="IPR013886">
    <property type="entry name" value="PI31_Prot_C"/>
</dbReference>
<evidence type="ECO:0000256" key="1">
    <source>
        <dbReference type="ARBA" id="ARBA00004240"/>
    </source>
</evidence>
<keyword evidence="7" id="KW-0256">Endoplasmic reticulum</keyword>
<dbReference type="EMBL" id="DF196780">
    <property type="protein sequence ID" value="GAC75047.1"/>
    <property type="molecule type" value="Genomic_DNA"/>
</dbReference>
<evidence type="ECO:0000256" key="5">
    <source>
        <dbReference type="ARBA" id="ARBA00022490"/>
    </source>
</evidence>
<evidence type="ECO:0000256" key="6">
    <source>
        <dbReference type="ARBA" id="ARBA00022553"/>
    </source>
</evidence>
<dbReference type="Gene3D" id="3.40.1000.30">
    <property type="match status" value="1"/>
</dbReference>
<dbReference type="Proteomes" id="UP000011976">
    <property type="component" value="Unassembled WGS sequence"/>
</dbReference>
<organism evidence="14 15">
    <name type="scientific">Pseudozyma antarctica (strain T-34)</name>
    <name type="common">Yeast</name>
    <name type="synonym">Candida antarctica</name>
    <dbReference type="NCBI Taxonomy" id="1151754"/>
    <lineage>
        <taxon>Eukaryota</taxon>
        <taxon>Fungi</taxon>
        <taxon>Dikarya</taxon>
        <taxon>Basidiomycota</taxon>
        <taxon>Ustilaginomycotina</taxon>
        <taxon>Ustilaginomycetes</taxon>
        <taxon>Ustilaginales</taxon>
        <taxon>Ustilaginaceae</taxon>
        <taxon>Moesziomyces</taxon>
    </lineage>
</organism>
<evidence type="ECO:0000256" key="8">
    <source>
        <dbReference type="ARBA" id="ARBA00022942"/>
    </source>
</evidence>
<dbReference type="OrthoDB" id="68090at2759"/>
<feature type="region of interest" description="Disordered" evidence="11">
    <location>
        <begin position="185"/>
        <end position="381"/>
    </location>
</feature>
<keyword evidence="8" id="KW-0647">Proteasome</keyword>
<sequence>MTDLLDPSALLHVLQQLLPPAAGTEPQLRSPSDALAAMVHTVMTRLDFRLTGLSEDDRLSSASSSEGADASVAANKLPGEWNAKGPDHYCFRYKHHQSSLDYMVKLVKLGGRVVVHGIALQGSKTSTLEIVLADHFSASFFPYPPPQGDAEPLVNGFIGSARIKDLVIAYKTQVLQTLVPGLRKDGYTEETTDHNASASTRERDSRGGSSSQPQRPYPGSAPPPRAPFAGDEDDPTQPAGMFPGRNPMTIGDRDLDPLGGSPLRLPPRFGGGSAGGFAPPPLFPGGDSGGGMYVGPDHPMFRNRFPPPGAQGLPPGAVPPGARFDPIFPNEPDVGGARPQHPPRHGDPDWDDLAPPRPENPFPNRPRQGGAPGPDTRGWYA</sequence>
<keyword evidence="4" id="KW-0488">Methylation</keyword>
<feature type="domain" description="PI31 proteasome regulator N-terminal" evidence="13">
    <location>
        <begin position="25"/>
        <end position="185"/>
    </location>
</feature>
<evidence type="ECO:0000256" key="7">
    <source>
        <dbReference type="ARBA" id="ARBA00022824"/>
    </source>
</evidence>
<feature type="compositionally biased region" description="Pro residues" evidence="11">
    <location>
        <begin position="215"/>
        <end position="226"/>
    </location>
</feature>
<proteinExistence type="inferred from homology"/>
<gene>
    <name evidence="14" type="ORF">PANT_14d00013</name>
</gene>
<evidence type="ECO:0000313" key="14">
    <source>
        <dbReference type="EMBL" id="GAC75047.1"/>
    </source>
</evidence>
<dbReference type="Pfam" id="PF08577">
    <property type="entry name" value="PI31_Prot_C"/>
    <property type="match status" value="1"/>
</dbReference>
<keyword evidence="5" id="KW-0963">Cytoplasm</keyword>
<dbReference type="GO" id="GO:0005783">
    <property type="term" value="C:endoplasmic reticulum"/>
    <property type="evidence" value="ECO:0007669"/>
    <property type="project" value="UniProtKB-SubCell"/>
</dbReference>
<reference evidence="15" key="1">
    <citation type="journal article" date="2013" name="Genome Announc.">
        <title>Genome sequence of the basidiomycetous yeast Pseudozyma antarctica T-34, a producer of the glycolipid biosurfactants mannosylerythritol lipids.</title>
        <authorList>
            <person name="Morita T."/>
            <person name="Koike H."/>
            <person name="Koyama Y."/>
            <person name="Hagiwara H."/>
            <person name="Ito E."/>
            <person name="Fukuoka T."/>
            <person name="Imura T."/>
            <person name="Machida M."/>
            <person name="Kitamoto D."/>
        </authorList>
    </citation>
    <scope>NUCLEOTIDE SEQUENCE [LARGE SCALE GENOMIC DNA]</scope>
    <source>
        <strain evidence="15">T-34</strain>
    </source>
</reference>
<evidence type="ECO:0000256" key="3">
    <source>
        <dbReference type="ARBA" id="ARBA00006405"/>
    </source>
</evidence>
<comment type="similarity">
    <text evidence="3">Belongs to the proteasome inhibitor PI31 family.</text>
</comment>